<proteinExistence type="predicted"/>
<dbReference type="EMBL" id="JBHUHY010000003">
    <property type="protein sequence ID" value="MFD2186511.1"/>
    <property type="molecule type" value="Genomic_DNA"/>
</dbReference>
<dbReference type="Proteomes" id="UP001597344">
    <property type="component" value="Unassembled WGS sequence"/>
</dbReference>
<dbReference type="RefSeq" id="WP_378319485.1">
    <property type="nucleotide sequence ID" value="NZ_JBHUHY010000003.1"/>
</dbReference>
<comment type="caution">
    <text evidence="3">The sequence shown here is derived from an EMBL/GenBank/DDBJ whole genome shotgun (WGS) entry which is preliminary data.</text>
</comment>
<protein>
    <submittedName>
        <fullName evidence="3">DUF4097 domain-containing protein</fullName>
    </submittedName>
</protein>
<keyword evidence="4" id="KW-1185">Reference proteome</keyword>
<evidence type="ECO:0000313" key="4">
    <source>
        <dbReference type="Proteomes" id="UP001597344"/>
    </source>
</evidence>
<organism evidence="3 4">
    <name type="scientific">Aquimarina celericrescens</name>
    <dbReference type="NCBI Taxonomy" id="1964542"/>
    <lineage>
        <taxon>Bacteria</taxon>
        <taxon>Pseudomonadati</taxon>
        <taxon>Bacteroidota</taxon>
        <taxon>Flavobacteriia</taxon>
        <taxon>Flavobacteriales</taxon>
        <taxon>Flavobacteriaceae</taxon>
        <taxon>Aquimarina</taxon>
    </lineage>
</organism>
<dbReference type="InterPro" id="IPR025164">
    <property type="entry name" value="Toastrack_DUF4097"/>
</dbReference>
<gene>
    <name evidence="3" type="ORF">ACFSJT_06880</name>
</gene>
<reference evidence="4" key="1">
    <citation type="journal article" date="2019" name="Int. J. Syst. Evol. Microbiol.">
        <title>The Global Catalogue of Microorganisms (GCM) 10K type strain sequencing project: providing services to taxonomists for standard genome sequencing and annotation.</title>
        <authorList>
            <consortium name="The Broad Institute Genomics Platform"/>
            <consortium name="The Broad Institute Genome Sequencing Center for Infectious Disease"/>
            <person name="Wu L."/>
            <person name="Ma J."/>
        </authorList>
    </citation>
    <scope>NUCLEOTIDE SEQUENCE [LARGE SCALE GENOMIC DNA]</scope>
    <source>
        <strain evidence="4">DT92</strain>
    </source>
</reference>
<feature type="domain" description="DUF4097" evidence="2">
    <location>
        <begin position="117"/>
        <end position="248"/>
    </location>
</feature>
<sequence>MKKIIFIFLVFFAIGQSKAQDYTKSLQGIKKVKISSESGVSIKVNDQNELRIVGDGHETPEKARGLKAVYAGGSDNTGLGMYVQKEGEILVIKNLKGMYGKLLEMYLPKTVNIVIEKSNLGNVTLSGFTSEIEATTNVGYIKLEDVTGPVVAKTATGEINVVFTKVSQSSPISLISATGAVDVSLPSATPANLELKTSMGEIYTDFDIKFPVEDNNMKIVGGKRAIKTKLNNGGVQISLRSSTGNIYLRKQ</sequence>
<name>A0ABW5AUW2_9FLAO</name>
<evidence type="ECO:0000256" key="1">
    <source>
        <dbReference type="SAM" id="SignalP"/>
    </source>
</evidence>
<keyword evidence="1" id="KW-0732">Signal</keyword>
<accession>A0ABW5AUW2</accession>
<feature type="signal peptide" evidence="1">
    <location>
        <begin position="1"/>
        <end position="19"/>
    </location>
</feature>
<evidence type="ECO:0000313" key="3">
    <source>
        <dbReference type="EMBL" id="MFD2186511.1"/>
    </source>
</evidence>
<dbReference type="Pfam" id="PF13349">
    <property type="entry name" value="DUF4097"/>
    <property type="match status" value="1"/>
</dbReference>
<evidence type="ECO:0000259" key="2">
    <source>
        <dbReference type="Pfam" id="PF13349"/>
    </source>
</evidence>
<feature type="chain" id="PRO_5046951884" evidence="1">
    <location>
        <begin position="20"/>
        <end position="251"/>
    </location>
</feature>